<organism evidence="2">
    <name type="scientific">marine sediment metagenome</name>
    <dbReference type="NCBI Taxonomy" id="412755"/>
    <lineage>
        <taxon>unclassified sequences</taxon>
        <taxon>metagenomes</taxon>
        <taxon>ecological metagenomes</taxon>
    </lineage>
</organism>
<accession>A0A0F9A2Z2</accession>
<gene>
    <name evidence="2" type="ORF">LCGC14_2962980</name>
</gene>
<evidence type="ECO:0000256" key="1">
    <source>
        <dbReference type="SAM" id="MobiDB-lite"/>
    </source>
</evidence>
<comment type="caution">
    <text evidence="2">The sequence shown here is derived from an EMBL/GenBank/DDBJ whole genome shotgun (WGS) entry which is preliminary data.</text>
</comment>
<name>A0A0F9A2Z2_9ZZZZ</name>
<protein>
    <submittedName>
        <fullName evidence="2">Uncharacterized protein</fullName>
    </submittedName>
</protein>
<proteinExistence type="predicted"/>
<dbReference type="EMBL" id="LAZR01060025">
    <property type="protein sequence ID" value="KKK66551.1"/>
    <property type="molecule type" value="Genomic_DNA"/>
</dbReference>
<sequence>MPKVLEASEVDLEQESVDEALTVAEEAHLGELLRKASPEDTVSDLSDGGRVGGANLYPTHNGVRQTAGRPTVRRAWMWNGTETMLPLTWNPDGTQHDNARRYLTKRHCLCCNTGGFRTRAGQLPQCPNCVKNNCNV</sequence>
<evidence type="ECO:0000313" key="2">
    <source>
        <dbReference type="EMBL" id="KKK66551.1"/>
    </source>
</evidence>
<reference evidence="2" key="1">
    <citation type="journal article" date="2015" name="Nature">
        <title>Complex archaea that bridge the gap between prokaryotes and eukaryotes.</title>
        <authorList>
            <person name="Spang A."/>
            <person name="Saw J.H."/>
            <person name="Jorgensen S.L."/>
            <person name="Zaremba-Niedzwiedzka K."/>
            <person name="Martijn J."/>
            <person name="Lind A.E."/>
            <person name="van Eijk R."/>
            <person name="Schleper C."/>
            <person name="Guy L."/>
            <person name="Ettema T.J."/>
        </authorList>
    </citation>
    <scope>NUCLEOTIDE SEQUENCE</scope>
</reference>
<feature type="non-terminal residue" evidence="2">
    <location>
        <position position="136"/>
    </location>
</feature>
<feature type="region of interest" description="Disordered" evidence="1">
    <location>
        <begin position="38"/>
        <end position="68"/>
    </location>
</feature>
<dbReference type="AlphaFoldDB" id="A0A0F9A2Z2"/>